<sequence>MIGFVSAISASLAIIILVVISSLIGYVQSIMPAKGLIKVDELKYRYVMEGKFIEDKLIEEVVVQIENAGLASRVVSYQTGCNYGFNTVEREMLEVSTYNYLVLNQYFQDSMKIEKTNNYVAIEVINTCYIDINLRPLIN</sequence>
<gene>
    <name evidence="2" type="ORF">FJM67_05005</name>
</gene>
<dbReference type="OrthoDB" id="5917269at2"/>
<evidence type="ECO:0000256" key="1">
    <source>
        <dbReference type="SAM" id="Phobius"/>
    </source>
</evidence>
<keyword evidence="1" id="KW-0812">Transmembrane</keyword>
<accession>A0A501X0T7</accession>
<evidence type="ECO:0000313" key="3">
    <source>
        <dbReference type="Proteomes" id="UP000315901"/>
    </source>
</evidence>
<feature type="transmembrane region" description="Helical" evidence="1">
    <location>
        <begin position="6"/>
        <end position="27"/>
    </location>
</feature>
<dbReference type="EMBL" id="VFRR01000006">
    <property type="protein sequence ID" value="TPE54307.1"/>
    <property type="molecule type" value="Genomic_DNA"/>
</dbReference>
<evidence type="ECO:0000313" key="2">
    <source>
        <dbReference type="EMBL" id="TPE54307.1"/>
    </source>
</evidence>
<dbReference type="Proteomes" id="UP000315901">
    <property type="component" value="Unassembled WGS sequence"/>
</dbReference>
<keyword evidence="1" id="KW-1133">Transmembrane helix</keyword>
<dbReference type="RefSeq" id="WP_140587578.1">
    <property type="nucleotide sequence ID" value="NZ_VFRR01000006.1"/>
</dbReference>
<name>A0A501X0T7_9GAMM</name>
<keyword evidence="3" id="KW-1185">Reference proteome</keyword>
<keyword evidence="1" id="KW-0472">Membrane</keyword>
<organism evidence="2 3">
    <name type="scientific">Maribrevibacterium harenarium</name>
    <dbReference type="NCBI Taxonomy" id="2589817"/>
    <lineage>
        <taxon>Bacteria</taxon>
        <taxon>Pseudomonadati</taxon>
        <taxon>Pseudomonadota</taxon>
        <taxon>Gammaproteobacteria</taxon>
        <taxon>Oceanospirillales</taxon>
        <taxon>Oceanospirillaceae</taxon>
        <taxon>Maribrevibacterium</taxon>
    </lineage>
</organism>
<proteinExistence type="predicted"/>
<comment type="caution">
    <text evidence="2">The sequence shown here is derived from an EMBL/GenBank/DDBJ whole genome shotgun (WGS) entry which is preliminary data.</text>
</comment>
<dbReference type="AlphaFoldDB" id="A0A501X0T7"/>
<reference evidence="2 3" key="1">
    <citation type="submission" date="2019-06" db="EMBL/GenBank/DDBJ databases">
        <title>A novel bacterium of genus Marinomonas, isolated from coastal sand.</title>
        <authorList>
            <person name="Huang H."/>
            <person name="Mo K."/>
            <person name="Hu Y."/>
        </authorList>
    </citation>
    <scope>NUCLEOTIDE SEQUENCE [LARGE SCALE GENOMIC DNA]</scope>
    <source>
        <strain evidence="2 3">HB171799</strain>
    </source>
</reference>
<protein>
    <submittedName>
        <fullName evidence="2">Uncharacterized protein</fullName>
    </submittedName>
</protein>